<keyword evidence="2" id="KW-0436">Ligase</keyword>
<gene>
    <name evidence="7" type="ORF">ACFQV2_24950</name>
</gene>
<keyword evidence="4" id="KW-0443">Lipid metabolism</keyword>
<dbReference type="PANTHER" id="PTHR43272:SF32">
    <property type="entry name" value="AMP-DEPENDENT SYNTHETASE_LIGASE DOMAIN-CONTAINING PROTEIN"/>
    <property type="match status" value="1"/>
</dbReference>
<dbReference type="Proteomes" id="UP001596512">
    <property type="component" value="Unassembled WGS sequence"/>
</dbReference>
<keyword evidence="3" id="KW-0276">Fatty acid metabolism</keyword>
<reference evidence="8" key="1">
    <citation type="journal article" date="2019" name="Int. J. Syst. Evol. Microbiol.">
        <title>The Global Catalogue of Microorganisms (GCM) 10K type strain sequencing project: providing services to taxonomists for standard genome sequencing and annotation.</title>
        <authorList>
            <consortium name="The Broad Institute Genomics Platform"/>
            <consortium name="The Broad Institute Genome Sequencing Center for Infectious Disease"/>
            <person name="Wu L."/>
            <person name="Ma J."/>
        </authorList>
    </citation>
    <scope>NUCLEOTIDE SEQUENCE [LARGE SCALE GENOMIC DNA]</scope>
    <source>
        <strain evidence="8">JCM 17695</strain>
    </source>
</reference>
<evidence type="ECO:0000256" key="3">
    <source>
        <dbReference type="ARBA" id="ARBA00022832"/>
    </source>
</evidence>
<dbReference type="Pfam" id="PF23562">
    <property type="entry name" value="AMP-binding_C_3"/>
    <property type="match status" value="1"/>
</dbReference>
<accession>A0ABW2TSC4</accession>
<dbReference type="InterPro" id="IPR042099">
    <property type="entry name" value="ANL_N_sf"/>
</dbReference>
<evidence type="ECO:0000256" key="4">
    <source>
        <dbReference type="ARBA" id="ARBA00023098"/>
    </source>
</evidence>
<dbReference type="EMBL" id="JBHTEY010000004">
    <property type="protein sequence ID" value="MFC7616241.1"/>
    <property type="molecule type" value="Genomic_DNA"/>
</dbReference>
<dbReference type="PANTHER" id="PTHR43272">
    <property type="entry name" value="LONG-CHAIN-FATTY-ACID--COA LIGASE"/>
    <property type="match status" value="1"/>
</dbReference>
<dbReference type="Gene3D" id="3.40.50.12780">
    <property type="entry name" value="N-terminal domain of ligase-like"/>
    <property type="match status" value="1"/>
</dbReference>
<evidence type="ECO:0000256" key="5">
    <source>
        <dbReference type="ARBA" id="ARBA00024484"/>
    </source>
</evidence>
<evidence type="ECO:0000256" key="6">
    <source>
        <dbReference type="ARBA" id="ARBA00032875"/>
    </source>
</evidence>
<sequence>MSEITLATANPPDAPRVGTVGTVLPGVELRVAPDGELLVRTPAVMRGYRGDPGRTAETVDADGWLHTGDIGTVDADGYVSIVDRKKELIINSAGKNMSPSNIESAVKVAHPVVGSVVAIGDNRPYVTALVVLDPEVAAALAARPAIPAREAAGHPSVRAAVQTAVDQANAKLSRVEQVKRFHIVPDYWEPGSAELTPTMKLRRKPIAEKYAAEIDDLYS</sequence>
<name>A0ABW2TSC4_9PSEU</name>
<keyword evidence="8" id="KW-1185">Reference proteome</keyword>
<dbReference type="Gene3D" id="3.30.300.30">
    <property type="match status" value="1"/>
</dbReference>
<proteinExistence type="inferred from homology"/>
<comment type="caution">
    <text evidence="7">The sequence shown here is derived from an EMBL/GenBank/DDBJ whole genome shotgun (WGS) entry which is preliminary data.</text>
</comment>
<evidence type="ECO:0000256" key="2">
    <source>
        <dbReference type="ARBA" id="ARBA00022598"/>
    </source>
</evidence>
<comment type="similarity">
    <text evidence="1">Belongs to the ATP-dependent AMP-binding enzyme family.</text>
</comment>
<comment type="catalytic activity">
    <reaction evidence="5">
        <text>a long-chain fatty acid + ATP + CoA = a long-chain fatty acyl-CoA + AMP + diphosphate</text>
        <dbReference type="Rhea" id="RHEA:15421"/>
        <dbReference type="ChEBI" id="CHEBI:30616"/>
        <dbReference type="ChEBI" id="CHEBI:33019"/>
        <dbReference type="ChEBI" id="CHEBI:57287"/>
        <dbReference type="ChEBI" id="CHEBI:57560"/>
        <dbReference type="ChEBI" id="CHEBI:83139"/>
        <dbReference type="ChEBI" id="CHEBI:456215"/>
        <dbReference type="EC" id="6.2.1.3"/>
    </reaction>
    <physiologicalReaction direction="left-to-right" evidence="5">
        <dbReference type="Rhea" id="RHEA:15422"/>
    </physiologicalReaction>
</comment>
<dbReference type="InterPro" id="IPR045851">
    <property type="entry name" value="AMP-bd_C_sf"/>
</dbReference>
<organism evidence="7 8">
    <name type="scientific">Actinokineospora soli</name>
    <dbReference type="NCBI Taxonomy" id="1048753"/>
    <lineage>
        <taxon>Bacteria</taxon>
        <taxon>Bacillati</taxon>
        <taxon>Actinomycetota</taxon>
        <taxon>Actinomycetes</taxon>
        <taxon>Pseudonocardiales</taxon>
        <taxon>Pseudonocardiaceae</taxon>
        <taxon>Actinokineospora</taxon>
    </lineage>
</organism>
<evidence type="ECO:0000256" key="1">
    <source>
        <dbReference type="ARBA" id="ARBA00006432"/>
    </source>
</evidence>
<dbReference type="SUPFAM" id="SSF56801">
    <property type="entry name" value="Acetyl-CoA synthetase-like"/>
    <property type="match status" value="1"/>
</dbReference>
<evidence type="ECO:0000313" key="7">
    <source>
        <dbReference type="EMBL" id="MFC7616241.1"/>
    </source>
</evidence>
<protein>
    <recommendedName>
        <fullName evidence="6">Acyl-CoA synthetase</fullName>
    </recommendedName>
</protein>
<evidence type="ECO:0000313" key="8">
    <source>
        <dbReference type="Proteomes" id="UP001596512"/>
    </source>
</evidence>